<keyword evidence="2" id="KW-1185">Reference proteome</keyword>
<gene>
    <name evidence="1" type="ORF">NQ314_015144</name>
</gene>
<dbReference type="Proteomes" id="UP001162156">
    <property type="component" value="Unassembled WGS sequence"/>
</dbReference>
<reference evidence="1" key="1">
    <citation type="journal article" date="2023" name="Insect Mol. Biol.">
        <title>Genome sequencing provides insights into the evolution of gene families encoding plant cell wall-degrading enzymes in longhorned beetles.</title>
        <authorList>
            <person name="Shin N.R."/>
            <person name="Okamura Y."/>
            <person name="Kirsch R."/>
            <person name="Pauchet Y."/>
        </authorList>
    </citation>
    <scope>NUCLEOTIDE SEQUENCE</scope>
    <source>
        <strain evidence="1">RBIC_L_NR</strain>
    </source>
</reference>
<dbReference type="EMBL" id="JANEYF010004209">
    <property type="protein sequence ID" value="KAJ8931878.1"/>
    <property type="molecule type" value="Genomic_DNA"/>
</dbReference>
<organism evidence="1 2">
    <name type="scientific">Rhamnusium bicolor</name>
    <dbReference type="NCBI Taxonomy" id="1586634"/>
    <lineage>
        <taxon>Eukaryota</taxon>
        <taxon>Metazoa</taxon>
        <taxon>Ecdysozoa</taxon>
        <taxon>Arthropoda</taxon>
        <taxon>Hexapoda</taxon>
        <taxon>Insecta</taxon>
        <taxon>Pterygota</taxon>
        <taxon>Neoptera</taxon>
        <taxon>Endopterygota</taxon>
        <taxon>Coleoptera</taxon>
        <taxon>Polyphaga</taxon>
        <taxon>Cucujiformia</taxon>
        <taxon>Chrysomeloidea</taxon>
        <taxon>Cerambycidae</taxon>
        <taxon>Lepturinae</taxon>
        <taxon>Rhagiini</taxon>
        <taxon>Rhamnusium</taxon>
    </lineage>
</organism>
<evidence type="ECO:0000313" key="2">
    <source>
        <dbReference type="Proteomes" id="UP001162156"/>
    </source>
</evidence>
<protein>
    <submittedName>
        <fullName evidence="1">Uncharacterized protein</fullName>
    </submittedName>
</protein>
<proteinExistence type="predicted"/>
<accession>A0AAV8WZK6</accession>
<dbReference type="InterPro" id="IPR026784">
    <property type="entry name" value="Coact_PPARg"/>
</dbReference>
<dbReference type="AlphaFoldDB" id="A0AAV8WZK6"/>
<name>A0AAV8WZK6_9CUCU</name>
<dbReference type="GO" id="GO:0005634">
    <property type="term" value="C:nucleus"/>
    <property type="evidence" value="ECO:0007669"/>
    <property type="project" value="TreeGrafter"/>
</dbReference>
<comment type="caution">
    <text evidence="1">The sequence shown here is derived from an EMBL/GenBank/DDBJ whole genome shotgun (WGS) entry which is preliminary data.</text>
</comment>
<evidence type="ECO:0000313" key="1">
    <source>
        <dbReference type="EMBL" id="KAJ8931878.1"/>
    </source>
</evidence>
<dbReference type="PANTHER" id="PTHR15976">
    <property type="entry name" value="CONSTITUTIVE COACTIVATOR OF PEROXISOME PROLIFERATOR-ACTIVATED RECEPTOR GAMMA"/>
    <property type="match status" value="1"/>
</dbReference>
<dbReference type="PANTHER" id="PTHR15976:SF16">
    <property type="entry name" value="ASTEROID DOMAIN-CONTAINING PROTEIN"/>
    <property type="match status" value="1"/>
</dbReference>
<sequence>MKSKMCTMDDHHQEVIAYCREYGFHGLLADDAEYAAFDPPRYFSSENLKLTYKVCNKKKPTIIIVIKN</sequence>